<organism evidence="1 2">
    <name type="scientific">Pseudomonas syringae pv. helianthi</name>
    <dbReference type="NCBI Taxonomy" id="251654"/>
    <lineage>
        <taxon>Bacteria</taxon>
        <taxon>Pseudomonadati</taxon>
        <taxon>Pseudomonadota</taxon>
        <taxon>Gammaproteobacteria</taxon>
        <taxon>Pseudomonadales</taxon>
        <taxon>Pseudomonadaceae</taxon>
        <taxon>Pseudomonas</taxon>
    </lineage>
</organism>
<evidence type="ECO:0000313" key="1">
    <source>
        <dbReference type="EMBL" id="RMV45061.1"/>
    </source>
</evidence>
<proteinExistence type="predicted"/>
<accession>A0A3M6CNW1</accession>
<protein>
    <submittedName>
        <fullName evidence="1">Uncharacterized protein</fullName>
    </submittedName>
</protein>
<name>A0A3M6CNW1_9PSED</name>
<gene>
    <name evidence="1" type="ORF">ALP10_02407</name>
</gene>
<comment type="caution">
    <text evidence="1">The sequence shown here is derived from an EMBL/GenBank/DDBJ whole genome shotgun (WGS) entry which is preliminary data.</text>
</comment>
<reference evidence="1 2" key="1">
    <citation type="submission" date="2018-08" db="EMBL/GenBank/DDBJ databases">
        <title>Recombination of ecologically and evolutionarily significant loci maintains genetic cohesion in the Pseudomonas syringae species complex.</title>
        <authorList>
            <person name="Dillon M."/>
            <person name="Thakur S."/>
            <person name="Almeida R.N.D."/>
            <person name="Weir B.S."/>
            <person name="Guttman D.S."/>
        </authorList>
    </citation>
    <scope>NUCLEOTIDE SEQUENCE [LARGE SCALE GENOMIC DNA]</scope>
    <source>
        <strain evidence="1 2">ICMP 3263</strain>
    </source>
</reference>
<evidence type="ECO:0000313" key="2">
    <source>
        <dbReference type="Proteomes" id="UP000279173"/>
    </source>
</evidence>
<dbReference type="AlphaFoldDB" id="A0A3M6CNW1"/>
<sequence length="199" mass="22834">MRFVRCEFEGNQSTIQWESRRCHETMFSYTGYLFNDMSIDGEQGIIKYDDQLDDVMSGKVLDGDIVSGQNVGEGQLMISLFRTDDVKYFQTTPSRLITPRCQLKLVWYGDDDRHPDESNSGEINISDVFSLDECVERKWMIGLFNMEDAQPVQRADARLLETPLKIRMLDMNGNQHALSIGFPSMDIADSRNTLLLNVI</sequence>
<dbReference type="Proteomes" id="UP000279173">
    <property type="component" value="Unassembled WGS sequence"/>
</dbReference>
<dbReference type="EMBL" id="RBUT01000138">
    <property type="protein sequence ID" value="RMV45061.1"/>
    <property type="molecule type" value="Genomic_DNA"/>
</dbReference>